<reference evidence="1 2" key="1">
    <citation type="submission" date="2023-06" db="EMBL/GenBank/DDBJ databases">
        <title>Microbacterium sp. nov., isolated from a waste landfill.</title>
        <authorList>
            <person name="Wen W."/>
        </authorList>
    </citation>
    <scope>NUCLEOTIDE SEQUENCE [LARGE SCALE GENOMIC DNA]</scope>
    <source>
        <strain evidence="1 2">ASV49</strain>
    </source>
</reference>
<proteinExistence type="predicted"/>
<dbReference type="Proteomes" id="UP001235064">
    <property type="component" value="Unassembled WGS sequence"/>
</dbReference>
<evidence type="ECO:0000313" key="1">
    <source>
        <dbReference type="EMBL" id="MDL9980071.1"/>
    </source>
</evidence>
<name>A0ABT7N087_9MICO</name>
<accession>A0ABT7N087</accession>
<dbReference type="EMBL" id="JASXSZ010000003">
    <property type="protein sequence ID" value="MDL9980071.1"/>
    <property type="molecule type" value="Genomic_DNA"/>
</dbReference>
<evidence type="ECO:0000313" key="2">
    <source>
        <dbReference type="Proteomes" id="UP001235064"/>
    </source>
</evidence>
<organism evidence="1 2">
    <name type="scientific">Microbacterium candidum</name>
    <dbReference type="NCBI Taxonomy" id="3041922"/>
    <lineage>
        <taxon>Bacteria</taxon>
        <taxon>Bacillati</taxon>
        <taxon>Actinomycetota</taxon>
        <taxon>Actinomycetes</taxon>
        <taxon>Micrococcales</taxon>
        <taxon>Microbacteriaceae</taxon>
        <taxon>Microbacterium</taxon>
    </lineage>
</organism>
<dbReference type="RefSeq" id="WP_286289002.1">
    <property type="nucleotide sequence ID" value="NZ_JASXSZ010000003.1"/>
</dbReference>
<comment type="caution">
    <text evidence="1">The sequence shown here is derived from an EMBL/GenBank/DDBJ whole genome shotgun (WGS) entry which is preliminary data.</text>
</comment>
<sequence length="310" mass="33588">MITTDVLPTGSRARRLRVLVGILELADGKVNEFVETERVVEGIGAELELSRDDLVNEFELLDHEGLVTAHRTLGGLNHVLVRPEGKSAAESFDQARRDVVVRRRHLQDDYLRWLYEEIEVHGHGPTPDDFLRGGAHFHGVAYTSDELMKAGARLKEGAYIGGQEAWQYSAPLRPQLTAKGRHTVEQGRSVHDPVLPAPTQHFETHVQGPANVSIASSHVTQTLVVTDPAWGDKVSAVLDAVTQAIGALTVDESTQVAQLVDEARQGVSVQEPTRTKQALIALGGFLKDVSSGALGGILSTQVLALVALFS</sequence>
<keyword evidence="2" id="KW-1185">Reference proteome</keyword>
<gene>
    <name evidence="1" type="ORF">QSV35_12075</name>
</gene>
<protein>
    <submittedName>
        <fullName evidence="1">Uncharacterized protein</fullName>
    </submittedName>
</protein>